<dbReference type="PANTHER" id="PTHR13582">
    <property type="entry name" value="M-PHASE PHOSPHOPROTEIN 6"/>
    <property type="match status" value="1"/>
</dbReference>
<dbReference type="PANTHER" id="PTHR13582:SF0">
    <property type="entry name" value="M-PHASE PHOSPHOPROTEIN 6"/>
    <property type="match status" value="1"/>
</dbReference>
<dbReference type="AlphaFoldDB" id="A0A438FAG3"/>
<reference evidence="2 3" key="1">
    <citation type="journal article" date="2018" name="PLoS Genet.">
        <title>Population sequencing reveals clonal diversity and ancestral inbreeding in the grapevine cultivar Chardonnay.</title>
        <authorList>
            <person name="Roach M.J."/>
            <person name="Johnson D.L."/>
            <person name="Bohlmann J."/>
            <person name="van Vuuren H.J."/>
            <person name="Jones S.J."/>
            <person name="Pretorius I.S."/>
            <person name="Schmidt S.A."/>
            <person name="Borneman A.R."/>
        </authorList>
    </citation>
    <scope>NUCLEOTIDE SEQUENCE [LARGE SCALE GENOMIC DNA]</scope>
    <source>
        <strain evidence="3">cv. Chardonnay</strain>
        <tissue evidence="2">Leaf</tissue>
    </source>
</reference>
<sequence length="184" mass="20296">MLSTSRNALPDLPCPAKSSVVIMEGDPHPGATKGRMSFQNFNPAIDKLNDAANPCQPAVSATCSNNQSEKNCRWVGIAAIHSTKFGASFRVSYVYEFLLLKKRSSLDGEESMNVDKPNCNSNGDLKRKQPEEVSESQRPSKSPKDDQGARKSSPNNSRGSHKQSKHEKLDWNVLRPPKSQNKRA</sequence>
<comment type="caution">
    <text evidence="2">The sequence shown here is derived from an EMBL/GenBank/DDBJ whole genome shotgun (WGS) entry which is preliminary data.</text>
</comment>
<name>A0A438FAG3_VITVI</name>
<dbReference type="InterPro" id="IPR019324">
    <property type="entry name" value="MPP6"/>
</dbReference>
<dbReference type="Proteomes" id="UP000288805">
    <property type="component" value="Unassembled WGS sequence"/>
</dbReference>
<accession>A0A438FAG3</accession>
<proteinExistence type="predicted"/>
<feature type="region of interest" description="Disordered" evidence="1">
    <location>
        <begin position="106"/>
        <end position="184"/>
    </location>
</feature>
<evidence type="ECO:0000313" key="2">
    <source>
        <dbReference type="EMBL" id="RVW56953.1"/>
    </source>
</evidence>
<gene>
    <name evidence="2" type="ORF">CK203_070589</name>
</gene>
<dbReference type="EMBL" id="QGNW01001068">
    <property type="protein sequence ID" value="RVW56953.1"/>
    <property type="molecule type" value="Genomic_DNA"/>
</dbReference>
<evidence type="ECO:0000256" key="1">
    <source>
        <dbReference type="SAM" id="MobiDB-lite"/>
    </source>
</evidence>
<protein>
    <submittedName>
        <fullName evidence="2">Uncharacterized protein</fullName>
    </submittedName>
</protein>
<evidence type="ECO:0000313" key="3">
    <source>
        <dbReference type="Proteomes" id="UP000288805"/>
    </source>
</evidence>
<organism evidence="2 3">
    <name type="scientific">Vitis vinifera</name>
    <name type="common">Grape</name>
    <dbReference type="NCBI Taxonomy" id="29760"/>
    <lineage>
        <taxon>Eukaryota</taxon>
        <taxon>Viridiplantae</taxon>
        <taxon>Streptophyta</taxon>
        <taxon>Embryophyta</taxon>
        <taxon>Tracheophyta</taxon>
        <taxon>Spermatophyta</taxon>
        <taxon>Magnoliopsida</taxon>
        <taxon>eudicotyledons</taxon>
        <taxon>Gunneridae</taxon>
        <taxon>Pentapetalae</taxon>
        <taxon>rosids</taxon>
        <taxon>Vitales</taxon>
        <taxon>Vitaceae</taxon>
        <taxon>Viteae</taxon>
        <taxon>Vitis</taxon>
    </lineage>
</organism>